<dbReference type="GO" id="GO:0004672">
    <property type="term" value="F:protein kinase activity"/>
    <property type="evidence" value="ECO:0007669"/>
    <property type="project" value="InterPro"/>
</dbReference>
<dbReference type="Gene3D" id="3.30.200.20">
    <property type="entry name" value="Phosphorylase Kinase, domain 1"/>
    <property type="match status" value="1"/>
</dbReference>
<protein>
    <recommendedName>
        <fullName evidence="1">Protein kinase domain-containing protein</fullName>
    </recommendedName>
</protein>
<dbReference type="SMART" id="SM00065">
    <property type="entry name" value="GAF"/>
    <property type="match status" value="1"/>
</dbReference>
<dbReference type="Pfam" id="PF00069">
    <property type="entry name" value="Pkinase"/>
    <property type="match status" value="1"/>
</dbReference>
<organism evidence="2 3">
    <name type="scientific">Subtercola boreus</name>
    <dbReference type="NCBI Taxonomy" id="120213"/>
    <lineage>
        <taxon>Bacteria</taxon>
        <taxon>Bacillati</taxon>
        <taxon>Actinomycetota</taxon>
        <taxon>Actinomycetes</taxon>
        <taxon>Micrococcales</taxon>
        <taxon>Microbacteriaceae</taxon>
        <taxon>Subtercola</taxon>
    </lineage>
</organism>
<dbReference type="AlphaFoldDB" id="A0A3E0VU57"/>
<reference evidence="2 3" key="1">
    <citation type="submission" date="2017-04" db="EMBL/GenBank/DDBJ databases">
        <title>Comparative genome analysis of Subtercola boreus.</title>
        <authorList>
            <person name="Cho Y.-J."/>
            <person name="Cho A."/>
            <person name="Kim O.-S."/>
            <person name="Lee J.-I."/>
        </authorList>
    </citation>
    <scope>NUCLEOTIDE SEQUENCE [LARGE SCALE GENOMIC DNA]</scope>
    <source>
        <strain evidence="2 3">P27479</strain>
    </source>
</reference>
<dbReference type="InterPro" id="IPR000719">
    <property type="entry name" value="Prot_kinase_dom"/>
</dbReference>
<dbReference type="Gene3D" id="3.30.450.40">
    <property type="match status" value="1"/>
</dbReference>
<gene>
    <name evidence="2" type="ORF">B7R22_14760</name>
</gene>
<dbReference type="EMBL" id="NBXB01000039">
    <property type="protein sequence ID" value="RFA12903.1"/>
    <property type="molecule type" value="Genomic_DNA"/>
</dbReference>
<proteinExistence type="predicted"/>
<accession>A0A3E0VU57</accession>
<sequence length="448" mass="48461">MATVFRARDETLGRNVAIKVFHTAEAESGRIDGELAVLASLDHHALVQLIDAGAEPDEYGRANRFIVMALVNGPDLHVHLASGARLSPRHVAEIGYDMAEALDYMHAHKVIHRDIKPSNILLVDYRDGSARARAKLTDFGIALADDRERLTAQGVTTGTAGYLSPEQASGGEVAAATDVYSLGLVLLQCFTRHLEFPGSVVESAMARLQRDPVVPGELPELWRLLLTAMTSRNPDDRPQRHDLVAALRQVVIAESGRHRDDARQPLFPDETARTAALHRTTILDTLPNEALDRVTAMAARLFAAPIAIVSVVDHDRTWFRSHYGEAVDEIARQIDVTSAVAPSTEPVVVEDGRLDERTSQNPLVTGPLGLRFYVGVPLRRANGAVIGTLSVLDVIPGTVTAAEVANLEDLAALVVSQLELRQLSLLTTVEMTAPSFVRPEAGAAGANR</sequence>
<dbReference type="SUPFAM" id="SSF56112">
    <property type="entry name" value="Protein kinase-like (PK-like)"/>
    <property type="match status" value="1"/>
</dbReference>
<dbReference type="InterPro" id="IPR003018">
    <property type="entry name" value="GAF"/>
</dbReference>
<dbReference type="CDD" id="cd14014">
    <property type="entry name" value="STKc_PknB_like"/>
    <property type="match status" value="1"/>
</dbReference>
<dbReference type="PANTHER" id="PTHR43102">
    <property type="entry name" value="SLR1143 PROTEIN"/>
    <property type="match status" value="1"/>
</dbReference>
<dbReference type="GO" id="GO:0005524">
    <property type="term" value="F:ATP binding"/>
    <property type="evidence" value="ECO:0007669"/>
    <property type="project" value="InterPro"/>
</dbReference>
<dbReference type="Pfam" id="PF01590">
    <property type="entry name" value="GAF"/>
    <property type="match status" value="1"/>
</dbReference>
<dbReference type="InterPro" id="IPR008271">
    <property type="entry name" value="Ser/Thr_kinase_AS"/>
</dbReference>
<dbReference type="Proteomes" id="UP000256541">
    <property type="component" value="Unassembled WGS sequence"/>
</dbReference>
<dbReference type="SUPFAM" id="SSF55781">
    <property type="entry name" value="GAF domain-like"/>
    <property type="match status" value="1"/>
</dbReference>
<evidence type="ECO:0000313" key="3">
    <source>
        <dbReference type="Proteomes" id="UP000256541"/>
    </source>
</evidence>
<evidence type="ECO:0000313" key="2">
    <source>
        <dbReference type="EMBL" id="RFA12903.1"/>
    </source>
</evidence>
<dbReference type="OrthoDB" id="9762169at2"/>
<dbReference type="InterPro" id="IPR011009">
    <property type="entry name" value="Kinase-like_dom_sf"/>
</dbReference>
<dbReference type="PANTHER" id="PTHR43102:SF2">
    <property type="entry name" value="GAF DOMAIN-CONTAINING PROTEIN"/>
    <property type="match status" value="1"/>
</dbReference>
<comment type="caution">
    <text evidence="2">The sequence shown here is derived from an EMBL/GenBank/DDBJ whole genome shotgun (WGS) entry which is preliminary data.</text>
</comment>
<dbReference type="SMART" id="SM00220">
    <property type="entry name" value="S_TKc"/>
    <property type="match status" value="1"/>
</dbReference>
<dbReference type="Gene3D" id="1.10.510.10">
    <property type="entry name" value="Transferase(Phosphotransferase) domain 1"/>
    <property type="match status" value="1"/>
</dbReference>
<dbReference type="PROSITE" id="PS00108">
    <property type="entry name" value="PROTEIN_KINASE_ST"/>
    <property type="match status" value="1"/>
</dbReference>
<name>A0A3E0VU57_9MICO</name>
<feature type="domain" description="Protein kinase" evidence="1">
    <location>
        <begin position="1"/>
        <end position="252"/>
    </location>
</feature>
<evidence type="ECO:0000259" key="1">
    <source>
        <dbReference type="PROSITE" id="PS50011"/>
    </source>
</evidence>
<dbReference type="PROSITE" id="PS50011">
    <property type="entry name" value="PROTEIN_KINASE_DOM"/>
    <property type="match status" value="1"/>
</dbReference>
<dbReference type="InterPro" id="IPR029016">
    <property type="entry name" value="GAF-like_dom_sf"/>
</dbReference>